<evidence type="ECO:0000256" key="12">
    <source>
        <dbReference type="ARBA" id="ARBA00034617"/>
    </source>
</evidence>
<evidence type="ECO:0000256" key="4">
    <source>
        <dbReference type="ARBA" id="ARBA00022763"/>
    </source>
</evidence>
<evidence type="ECO:0000256" key="15">
    <source>
        <dbReference type="RuleBase" id="RU363016"/>
    </source>
</evidence>
<dbReference type="PROSITE" id="PS51194">
    <property type="entry name" value="HELICASE_CTER"/>
    <property type="match status" value="1"/>
</dbReference>
<dbReference type="PANTHER" id="PTHR47964">
    <property type="entry name" value="ATP-DEPENDENT DNA HELICASE HOMOLOG RECG, CHLOROPLASTIC"/>
    <property type="match status" value="1"/>
</dbReference>
<dbReference type="InterPro" id="IPR047112">
    <property type="entry name" value="RecG/Mfd"/>
</dbReference>
<evidence type="ECO:0000256" key="7">
    <source>
        <dbReference type="ARBA" id="ARBA00022840"/>
    </source>
</evidence>
<proteinExistence type="inferred from homology"/>
<dbReference type="RefSeq" id="WP_008791499.1">
    <property type="nucleotide sequence ID" value="NZ_CACRTL010000027.1"/>
</dbReference>
<dbReference type="InterPro" id="IPR012340">
    <property type="entry name" value="NA-bd_OB-fold"/>
</dbReference>
<dbReference type="GO" id="GO:0043138">
    <property type="term" value="F:3'-5' DNA helicase activity"/>
    <property type="evidence" value="ECO:0007669"/>
    <property type="project" value="UniProtKB-EC"/>
</dbReference>
<dbReference type="InterPro" id="IPR014001">
    <property type="entry name" value="Helicase_ATP-bd"/>
</dbReference>
<dbReference type="SMART" id="SM00487">
    <property type="entry name" value="DEXDc"/>
    <property type="match status" value="1"/>
</dbReference>
<evidence type="ECO:0000259" key="17">
    <source>
        <dbReference type="PROSITE" id="PS51194"/>
    </source>
</evidence>
<keyword evidence="8" id="KW-0238">DNA-binding</keyword>
<evidence type="ECO:0000259" key="16">
    <source>
        <dbReference type="PROSITE" id="PS51192"/>
    </source>
</evidence>
<reference evidence="18 19" key="1">
    <citation type="submission" date="2018-08" db="EMBL/GenBank/DDBJ databases">
        <title>A genome reference for cultivated species of the human gut microbiota.</title>
        <authorList>
            <person name="Zou Y."/>
            <person name="Xue W."/>
            <person name="Luo G."/>
        </authorList>
    </citation>
    <scope>NUCLEOTIDE SEQUENCE [LARGE SCALE GENOMIC DNA]</scope>
    <source>
        <strain evidence="18 19">OM06-4</strain>
    </source>
</reference>
<dbReference type="EC" id="5.6.2.4" evidence="13 15"/>
<dbReference type="GO" id="GO:0005524">
    <property type="term" value="F:ATP binding"/>
    <property type="evidence" value="ECO:0007669"/>
    <property type="project" value="UniProtKB-KW"/>
</dbReference>
<evidence type="ECO:0000256" key="9">
    <source>
        <dbReference type="ARBA" id="ARBA00023172"/>
    </source>
</evidence>
<evidence type="ECO:0000256" key="8">
    <source>
        <dbReference type="ARBA" id="ARBA00023125"/>
    </source>
</evidence>
<comment type="catalytic activity">
    <reaction evidence="12 15">
        <text>Couples ATP hydrolysis with the unwinding of duplex DNA by translocating in the 3'-5' direction.</text>
        <dbReference type="EC" id="5.6.2.4"/>
    </reaction>
</comment>
<gene>
    <name evidence="18" type="primary">recG</name>
    <name evidence="18" type="ORF">DXB93_03620</name>
</gene>
<dbReference type="GO" id="GO:0006281">
    <property type="term" value="P:DNA repair"/>
    <property type="evidence" value="ECO:0007669"/>
    <property type="project" value="UniProtKB-UniRule"/>
</dbReference>
<evidence type="ECO:0000256" key="1">
    <source>
        <dbReference type="ARBA" id="ARBA00007504"/>
    </source>
</evidence>
<evidence type="ECO:0000256" key="13">
    <source>
        <dbReference type="ARBA" id="ARBA00034808"/>
    </source>
</evidence>
<keyword evidence="10 15" id="KW-0234">DNA repair</keyword>
<keyword evidence="3 15" id="KW-0547">Nucleotide-binding</keyword>
<dbReference type="GeneID" id="64195420"/>
<dbReference type="AlphaFoldDB" id="A0A3E3EGU8"/>
<comment type="caution">
    <text evidence="18">The sequence shown here is derived from an EMBL/GenBank/DDBJ whole genome shotgun (WGS) entry which is preliminary data.</text>
</comment>
<evidence type="ECO:0000256" key="6">
    <source>
        <dbReference type="ARBA" id="ARBA00022806"/>
    </source>
</evidence>
<dbReference type="NCBIfam" id="TIGR00643">
    <property type="entry name" value="recG"/>
    <property type="match status" value="1"/>
</dbReference>
<dbReference type="NCBIfam" id="NF008168">
    <property type="entry name" value="PRK10917.2-2"/>
    <property type="match status" value="1"/>
</dbReference>
<keyword evidence="11" id="KW-0413">Isomerase</keyword>
<evidence type="ECO:0000256" key="3">
    <source>
        <dbReference type="ARBA" id="ARBA00022741"/>
    </source>
</evidence>
<dbReference type="CDD" id="cd17992">
    <property type="entry name" value="DEXHc_RecG"/>
    <property type="match status" value="1"/>
</dbReference>
<feature type="domain" description="Helicase C-terminal" evidence="17">
    <location>
        <begin position="447"/>
        <end position="603"/>
    </location>
</feature>
<dbReference type="InterPro" id="IPR011545">
    <property type="entry name" value="DEAD/DEAH_box_helicase_dom"/>
</dbReference>
<feature type="domain" description="Helicase ATP-binding" evidence="16">
    <location>
        <begin position="263"/>
        <end position="424"/>
    </location>
</feature>
<dbReference type="InterPro" id="IPR033454">
    <property type="entry name" value="RecG_wedge"/>
</dbReference>
<dbReference type="SUPFAM" id="SSF52540">
    <property type="entry name" value="P-loop containing nucleoside triphosphate hydrolases"/>
    <property type="match status" value="2"/>
</dbReference>
<dbReference type="Pfam" id="PF00270">
    <property type="entry name" value="DEAD"/>
    <property type="match status" value="1"/>
</dbReference>
<dbReference type="InterPro" id="IPR004609">
    <property type="entry name" value="ATP-dep_DNA_helicase_RecG"/>
</dbReference>
<dbReference type="GO" id="GO:0003677">
    <property type="term" value="F:DNA binding"/>
    <property type="evidence" value="ECO:0007669"/>
    <property type="project" value="UniProtKB-KW"/>
</dbReference>
<sequence>MTKQIPLQQLKINTNRIELLNNMNIYSVRDLVLHFPYRYESIEETPLIDNEKVIIEGVLIDEPKIFYKGRLSRLSFQILYKQEVYKVTLFNRHFLKKNMTKEMPLTIIGKYNSKTKSITASDLRLKPLDEISGITPIYSLKEGITQKSFQGYVKKALNFYHGHIQDEVPTNLLIKHHLIHKELALNLIHFPSNNDDVKEALRYLKYEEFLRFQLTMQYIKLSRKDNLGIKKQFNRQTLDEFIAQLPFELTFDQEQAALEVINDLQKETMMYRFVQGDVGSGKTVVGAIGLYANYLAGYQGAMMAPTEILATQHYRSLIKLFKKIDINIALLTGHLSNKEKQRIYNDLENGTIDIVVGTHALFQEKVIYQKLGLVITDEQHRFGVNQRKALKEKGKQVDFMVMSATPIPRTLAISIYGDMDVSTIKTMPSGRKPVITEVFKTHSMKPILNRLKEYLASGGQCYVVCPLVEESEAIDSRDATGIYNGMKAYFKEQYQIGLLHGKMDDETKDQIMAAFKANEIQILVSTTVIEVGVDVSNANWIVIYNAERFGLSQIHQLRGRVGRSDQQGYCFLLSNSSSQEAWERLEFLRNCHDGFEVSYYDLKLRGPGDILGNQQSGLPVFSVGNIFEDANILEISRKDALELLESKSNDLIYLKLIKEIEEQLINNNKYID</sequence>
<evidence type="ECO:0000256" key="5">
    <source>
        <dbReference type="ARBA" id="ARBA00022801"/>
    </source>
</evidence>
<evidence type="ECO:0000313" key="19">
    <source>
        <dbReference type="Proteomes" id="UP000261032"/>
    </source>
</evidence>
<evidence type="ECO:0000256" key="2">
    <source>
        <dbReference type="ARBA" id="ARBA00017846"/>
    </source>
</evidence>
<comment type="function">
    <text evidence="15">Plays a critical role in recombination and DNA repair. Helps process Holliday junction intermediates to mature products by catalyzing branch migration. Has replication fork regression activity, unwinds stalled or blocked replication forks to make a HJ that can be resolved. Has a DNA unwinding activity characteristic of a DNA helicase with 3'-5' polarity.</text>
</comment>
<organism evidence="18 19">
    <name type="scientific">Thomasclavelia ramosa</name>
    <dbReference type="NCBI Taxonomy" id="1547"/>
    <lineage>
        <taxon>Bacteria</taxon>
        <taxon>Bacillati</taxon>
        <taxon>Bacillota</taxon>
        <taxon>Erysipelotrichia</taxon>
        <taxon>Erysipelotrichales</taxon>
        <taxon>Coprobacillaceae</taxon>
        <taxon>Thomasclavelia</taxon>
    </lineage>
</organism>
<dbReference type="SMART" id="SM00490">
    <property type="entry name" value="HELICc"/>
    <property type="match status" value="1"/>
</dbReference>
<dbReference type="GO" id="GO:0016887">
    <property type="term" value="F:ATP hydrolysis activity"/>
    <property type="evidence" value="ECO:0007669"/>
    <property type="project" value="RHEA"/>
</dbReference>
<dbReference type="SUPFAM" id="SSF50249">
    <property type="entry name" value="Nucleic acid-binding proteins"/>
    <property type="match status" value="1"/>
</dbReference>
<name>A0A3E3EGU8_9FIRM</name>
<protein>
    <recommendedName>
        <fullName evidence="2 15">ATP-dependent DNA helicase RecG</fullName>
        <ecNumber evidence="13 15">5.6.2.4</ecNumber>
    </recommendedName>
</protein>
<evidence type="ECO:0000256" key="10">
    <source>
        <dbReference type="ARBA" id="ARBA00023204"/>
    </source>
</evidence>
<dbReference type="Pfam" id="PF19833">
    <property type="entry name" value="RecG_dom3_C"/>
    <property type="match status" value="1"/>
</dbReference>
<dbReference type="PROSITE" id="PS51192">
    <property type="entry name" value="HELICASE_ATP_BIND_1"/>
    <property type="match status" value="1"/>
</dbReference>
<dbReference type="Gene3D" id="3.40.50.300">
    <property type="entry name" value="P-loop containing nucleotide triphosphate hydrolases"/>
    <property type="match status" value="2"/>
</dbReference>
<keyword evidence="6 15" id="KW-0347">Helicase</keyword>
<keyword evidence="7 15" id="KW-0067">ATP-binding</keyword>
<evidence type="ECO:0000313" key="18">
    <source>
        <dbReference type="EMBL" id="RGD86608.1"/>
    </source>
</evidence>
<dbReference type="EMBL" id="QUSL01000004">
    <property type="protein sequence ID" value="RGD86608.1"/>
    <property type="molecule type" value="Genomic_DNA"/>
</dbReference>
<keyword evidence="9 15" id="KW-0233">DNA recombination</keyword>
<dbReference type="Pfam" id="PF00271">
    <property type="entry name" value="Helicase_C"/>
    <property type="match status" value="1"/>
</dbReference>
<keyword evidence="4 15" id="KW-0227">DNA damage</keyword>
<dbReference type="PANTHER" id="PTHR47964:SF1">
    <property type="entry name" value="ATP-DEPENDENT DNA HELICASE HOMOLOG RECG, CHLOROPLASTIC"/>
    <property type="match status" value="1"/>
</dbReference>
<evidence type="ECO:0000256" key="11">
    <source>
        <dbReference type="ARBA" id="ARBA00023235"/>
    </source>
</evidence>
<accession>A0A3E3EGU8</accession>
<dbReference type="Proteomes" id="UP000261032">
    <property type="component" value="Unassembled WGS sequence"/>
</dbReference>
<keyword evidence="5 15" id="KW-0378">Hydrolase</keyword>
<dbReference type="NCBIfam" id="NF008165">
    <property type="entry name" value="PRK10917.1-3"/>
    <property type="match status" value="1"/>
</dbReference>
<evidence type="ECO:0000256" key="14">
    <source>
        <dbReference type="ARBA" id="ARBA00048988"/>
    </source>
</evidence>
<dbReference type="GO" id="GO:0006310">
    <property type="term" value="P:DNA recombination"/>
    <property type="evidence" value="ECO:0007669"/>
    <property type="project" value="UniProtKB-UniRule"/>
</dbReference>
<dbReference type="Pfam" id="PF17191">
    <property type="entry name" value="RecG_wedge"/>
    <property type="match status" value="1"/>
</dbReference>
<comment type="similarity">
    <text evidence="1 15">Belongs to the helicase family. RecG subfamily.</text>
</comment>
<comment type="catalytic activity">
    <reaction evidence="14 15">
        <text>ATP + H2O = ADP + phosphate + H(+)</text>
        <dbReference type="Rhea" id="RHEA:13065"/>
        <dbReference type="ChEBI" id="CHEBI:15377"/>
        <dbReference type="ChEBI" id="CHEBI:15378"/>
        <dbReference type="ChEBI" id="CHEBI:30616"/>
        <dbReference type="ChEBI" id="CHEBI:43474"/>
        <dbReference type="ChEBI" id="CHEBI:456216"/>
        <dbReference type="EC" id="5.6.2.4"/>
    </reaction>
</comment>
<dbReference type="InterPro" id="IPR027417">
    <property type="entry name" value="P-loop_NTPase"/>
</dbReference>
<dbReference type="InterPro" id="IPR045562">
    <property type="entry name" value="RecG_dom3_C"/>
</dbReference>
<dbReference type="InterPro" id="IPR001650">
    <property type="entry name" value="Helicase_C-like"/>
</dbReference>